<dbReference type="Proteomes" id="UP000009049">
    <property type="component" value="Chromosome"/>
</dbReference>
<dbReference type="KEGG" id="rbi:RB2501_14789"/>
<accession>A4CL55</accession>
<dbReference type="HOGENOM" id="CLU_2234540_0_0_10"/>
<dbReference type="EMBL" id="CP001712">
    <property type="protein sequence ID" value="EAR15604.1"/>
    <property type="molecule type" value="Genomic_DNA"/>
</dbReference>
<gene>
    <name evidence="2" type="ordered locus">RB2501_14789</name>
</gene>
<evidence type="ECO:0000256" key="1">
    <source>
        <dbReference type="SAM" id="SignalP"/>
    </source>
</evidence>
<evidence type="ECO:0000313" key="3">
    <source>
        <dbReference type="Proteomes" id="UP000009049"/>
    </source>
</evidence>
<dbReference type="AlphaFoldDB" id="A4CL55"/>
<name>A4CL55_ROBBH</name>
<feature type="chain" id="PRO_5002667525" evidence="1">
    <location>
        <begin position="21"/>
        <end position="105"/>
    </location>
</feature>
<dbReference type="STRING" id="313596.RB2501_14789"/>
<proteinExistence type="predicted"/>
<evidence type="ECO:0000313" key="2">
    <source>
        <dbReference type="EMBL" id="EAR15604.1"/>
    </source>
</evidence>
<organism evidence="2 3">
    <name type="scientific">Robiginitalea biformata (strain ATCC BAA-864 / DSM 15991 / KCTC 12146 / HTCC2501)</name>
    <dbReference type="NCBI Taxonomy" id="313596"/>
    <lineage>
        <taxon>Bacteria</taxon>
        <taxon>Pseudomonadati</taxon>
        <taxon>Bacteroidota</taxon>
        <taxon>Flavobacteriia</taxon>
        <taxon>Flavobacteriales</taxon>
        <taxon>Flavobacteriaceae</taxon>
        <taxon>Robiginitalea</taxon>
    </lineage>
</organism>
<keyword evidence="1" id="KW-0732">Signal</keyword>
<reference evidence="2 3" key="1">
    <citation type="journal article" date="2009" name="J. Bacteriol.">
        <title>Complete genome sequence of Robiginitalea biformata HTCC2501.</title>
        <authorList>
            <person name="Oh H.M."/>
            <person name="Giovannoni S.J."/>
            <person name="Lee K."/>
            <person name="Ferriera S."/>
            <person name="Johnson J."/>
            <person name="Cho J.C."/>
        </authorList>
    </citation>
    <scope>NUCLEOTIDE SEQUENCE [LARGE SCALE GENOMIC DNA]</scope>
    <source>
        <strain evidence="3">ATCC BAA-864 / HTCC2501 / KCTC 12146</strain>
    </source>
</reference>
<keyword evidence="3" id="KW-1185">Reference proteome</keyword>
<feature type="signal peptide" evidence="1">
    <location>
        <begin position="1"/>
        <end position="20"/>
    </location>
</feature>
<protein>
    <submittedName>
        <fullName evidence="2">Uncharacterized protein</fullName>
    </submittedName>
</protein>
<dbReference type="RefSeq" id="WP_015754920.1">
    <property type="nucleotide sequence ID" value="NC_013222.1"/>
</dbReference>
<sequence>MKWICCAALCCLGHGLFAQHAPQLDSIRRAREEAGPKMLEFQPEHHALNTLRRIRLEEFKARLDTLDIPESKRYRIMRDLYRGRESRLLARYLPSDTSAAFREPE</sequence>